<name>A0AAY5EVV0_ELEEL</name>
<reference evidence="3 4" key="1">
    <citation type="submission" date="2020-05" db="EMBL/GenBank/DDBJ databases">
        <title>Electrophorus electricus (electric eel) genome, fEleEle1, primary haplotype.</title>
        <authorList>
            <person name="Myers G."/>
            <person name="Meyer A."/>
            <person name="Fedrigo O."/>
            <person name="Formenti G."/>
            <person name="Rhie A."/>
            <person name="Tracey A."/>
            <person name="Sims Y."/>
            <person name="Jarvis E.D."/>
        </authorList>
    </citation>
    <scope>NUCLEOTIDE SEQUENCE [LARGE SCALE GENOMIC DNA]</scope>
</reference>
<dbReference type="GeneTree" id="ENSGT00940000154205"/>
<evidence type="ECO:0000313" key="4">
    <source>
        <dbReference type="Proteomes" id="UP000314983"/>
    </source>
</evidence>
<dbReference type="GO" id="GO:0030544">
    <property type="term" value="F:Hsp70 protein binding"/>
    <property type="evidence" value="ECO:0007669"/>
    <property type="project" value="InterPro"/>
</dbReference>
<feature type="domain" description="J" evidence="2">
    <location>
        <begin position="3"/>
        <end position="69"/>
    </location>
</feature>
<evidence type="ECO:0000256" key="1">
    <source>
        <dbReference type="ARBA" id="ARBA00023186"/>
    </source>
</evidence>
<evidence type="ECO:0000259" key="2">
    <source>
        <dbReference type="PROSITE" id="PS50076"/>
    </source>
</evidence>
<keyword evidence="4" id="KW-1185">Reference proteome</keyword>
<gene>
    <name evidence="3" type="primary">dnajb6a</name>
</gene>
<dbReference type="Proteomes" id="UP000314983">
    <property type="component" value="Chromosome 7"/>
</dbReference>
<dbReference type="FunFam" id="1.10.287.110:FF:000021">
    <property type="entry name" value="DnaJ (Hsp40) homolog, subfamily B, member 2"/>
    <property type="match status" value="1"/>
</dbReference>
<dbReference type="InterPro" id="IPR018253">
    <property type="entry name" value="DnaJ_domain_CS"/>
</dbReference>
<reference evidence="3" key="3">
    <citation type="submission" date="2025-09" db="UniProtKB">
        <authorList>
            <consortium name="Ensembl"/>
        </authorList>
    </citation>
    <scope>IDENTIFICATION</scope>
</reference>
<protein>
    <recommendedName>
        <fullName evidence="2">J domain-containing protein</fullName>
    </recommendedName>
</protein>
<dbReference type="PROSITE" id="PS00636">
    <property type="entry name" value="DNAJ_1"/>
    <property type="match status" value="1"/>
</dbReference>
<sequence length="235" mass="26187">MVEYYQILGVQKSASPDDIKKAYRKLALKWHPDKNPDNKEEAEKKFKEISEAYEVLSDANKRSVYDRYGKEGLSGSGGGGHYHNGDPFAGFTFRNPEDVFREFFGGQDPFADFFDLFGDDFFFGGARRQQQRGMSRSRTGGSFFGGFGGFPSFGLSLRFLGGGFTSFSSTSFGGASSGMGNFRSVSTSTKYVNGRKITTKRIVENGQERVEVEEDGQLKSLTINGKEQLLRLEHK</sequence>
<accession>A0AAY5EVV0</accession>
<organism evidence="3 4">
    <name type="scientific">Electrophorus electricus</name>
    <name type="common">Electric eel</name>
    <name type="synonym">Gymnotus electricus</name>
    <dbReference type="NCBI Taxonomy" id="8005"/>
    <lineage>
        <taxon>Eukaryota</taxon>
        <taxon>Metazoa</taxon>
        <taxon>Chordata</taxon>
        <taxon>Craniata</taxon>
        <taxon>Vertebrata</taxon>
        <taxon>Euteleostomi</taxon>
        <taxon>Actinopterygii</taxon>
        <taxon>Neopterygii</taxon>
        <taxon>Teleostei</taxon>
        <taxon>Ostariophysi</taxon>
        <taxon>Gymnotiformes</taxon>
        <taxon>Gymnotoidei</taxon>
        <taxon>Gymnotidae</taxon>
        <taxon>Electrophorus</taxon>
    </lineage>
</organism>
<proteinExistence type="predicted"/>
<dbReference type="InterPro" id="IPR043183">
    <property type="entry name" value="DNJB2/6-like"/>
</dbReference>
<dbReference type="CDD" id="cd06257">
    <property type="entry name" value="DnaJ"/>
    <property type="match status" value="1"/>
</dbReference>
<dbReference type="PANTHER" id="PTHR45168:SF4">
    <property type="entry name" value="SIMILAR TO DNAJ HOMOLOG SUBFAMILY B MEMBER 6 (HEAT SHOCK PROTEIN J2) (HSJ-2) (MRJ) (MDJ4)"/>
    <property type="match status" value="1"/>
</dbReference>
<dbReference type="PRINTS" id="PR00625">
    <property type="entry name" value="JDOMAIN"/>
</dbReference>
<dbReference type="InterPro" id="IPR001623">
    <property type="entry name" value="DnaJ_domain"/>
</dbReference>
<dbReference type="Gene3D" id="1.10.287.110">
    <property type="entry name" value="DnaJ domain"/>
    <property type="match status" value="1"/>
</dbReference>
<dbReference type="GO" id="GO:0005737">
    <property type="term" value="C:cytoplasm"/>
    <property type="evidence" value="ECO:0007669"/>
    <property type="project" value="UniProtKB-ARBA"/>
</dbReference>
<dbReference type="SMART" id="SM00271">
    <property type="entry name" value="DnaJ"/>
    <property type="match status" value="1"/>
</dbReference>
<evidence type="ECO:0000313" key="3">
    <source>
        <dbReference type="Ensembl" id="ENSEEEP00000060884.1"/>
    </source>
</evidence>
<dbReference type="GO" id="GO:0051082">
    <property type="term" value="F:unfolded protein binding"/>
    <property type="evidence" value="ECO:0007669"/>
    <property type="project" value="InterPro"/>
</dbReference>
<dbReference type="PROSITE" id="PS50076">
    <property type="entry name" value="DNAJ_2"/>
    <property type="match status" value="1"/>
</dbReference>
<keyword evidence="1" id="KW-0143">Chaperone</keyword>
<dbReference type="InterPro" id="IPR036869">
    <property type="entry name" value="J_dom_sf"/>
</dbReference>
<reference evidence="3" key="2">
    <citation type="submission" date="2025-08" db="UniProtKB">
        <authorList>
            <consortium name="Ensembl"/>
        </authorList>
    </citation>
    <scope>IDENTIFICATION</scope>
</reference>
<dbReference type="SUPFAM" id="SSF46565">
    <property type="entry name" value="Chaperone J-domain"/>
    <property type="match status" value="1"/>
</dbReference>
<dbReference type="Pfam" id="PF00226">
    <property type="entry name" value="DnaJ"/>
    <property type="match status" value="1"/>
</dbReference>
<dbReference type="PANTHER" id="PTHR45168">
    <property type="entry name" value="DNAJ HOMOLOG SUBFAMILY B MEMBER 2"/>
    <property type="match status" value="1"/>
</dbReference>
<dbReference type="Ensembl" id="ENSEEET00000062646.1">
    <property type="protein sequence ID" value="ENSEEEP00000060884.1"/>
    <property type="gene ID" value="ENSEEEG00000023923.2"/>
</dbReference>
<dbReference type="AlphaFoldDB" id="A0AAY5EVV0"/>